<accession>A0A2T2N8Y8</accession>
<dbReference type="EMBL" id="KZ678142">
    <property type="protein sequence ID" value="PSN61922.1"/>
    <property type="molecule type" value="Genomic_DNA"/>
</dbReference>
<gene>
    <name evidence="2" type="ORF">BS50DRAFT_592174</name>
</gene>
<dbReference type="AlphaFoldDB" id="A0A2T2N8Y8"/>
<dbReference type="Proteomes" id="UP000240883">
    <property type="component" value="Unassembled WGS sequence"/>
</dbReference>
<feature type="compositionally biased region" description="Polar residues" evidence="1">
    <location>
        <begin position="125"/>
        <end position="159"/>
    </location>
</feature>
<feature type="compositionally biased region" description="Polar residues" evidence="1">
    <location>
        <begin position="105"/>
        <end position="114"/>
    </location>
</feature>
<keyword evidence="3" id="KW-1185">Reference proteome</keyword>
<sequence length="290" mass="31487">MVVTVPYNIEIVFYKDGARSHSHRFSGHSKQQVLHAQIDVSRGTVSVCSKNSSPGPDSFPTTCLPVGPAGLFKYGQTPMEPSTSNPFLGQVPPSEVPLRPPPNVTTPQSRNTPASGKDRKEQKNSQHNATTEPQADRSTLPPNIASPNTATPNIASLSFGSPAPEPNTINNTYNLVFYPDSNARGAVNFNMVGNGANSEEINGISDKEGNGVSGGNVTEDIRDDDFISAISRSVFGRYTCVACQKDIKPMRRLNKCGHDICDKDARNIPIVWNDRFPSCRENVWDDSVEV</sequence>
<proteinExistence type="predicted"/>
<feature type="compositionally biased region" description="Pro residues" evidence="1">
    <location>
        <begin position="94"/>
        <end position="104"/>
    </location>
</feature>
<evidence type="ECO:0000256" key="1">
    <source>
        <dbReference type="SAM" id="MobiDB-lite"/>
    </source>
</evidence>
<organism evidence="2 3">
    <name type="scientific">Corynespora cassiicola Philippines</name>
    <dbReference type="NCBI Taxonomy" id="1448308"/>
    <lineage>
        <taxon>Eukaryota</taxon>
        <taxon>Fungi</taxon>
        <taxon>Dikarya</taxon>
        <taxon>Ascomycota</taxon>
        <taxon>Pezizomycotina</taxon>
        <taxon>Dothideomycetes</taxon>
        <taxon>Pleosporomycetidae</taxon>
        <taxon>Pleosporales</taxon>
        <taxon>Corynesporascaceae</taxon>
        <taxon>Corynespora</taxon>
    </lineage>
</organism>
<protein>
    <submittedName>
        <fullName evidence="2">Uncharacterized protein</fullName>
    </submittedName>
</protein>
<evidence type="ECO:0000313" key="3">
    <source>
        <dbReference type="Proteomes" id="UP000240883"/>
    </source>
</evidence>
<evidence type="ECO:0000313" key="2">
    <source>
        <dbReference type="EMBL" id="PSN61922.1"/>
    </source>
</evidence>
<name>A0A2T2N8Y8_CORCC</name>
<reference evidence="2 3" key="1">
    <citation type="journal article" date="2018" name="Front. Microbiol.">
        <title>Genome-Wide Analysis of Corynespora cassiicola Leaf Fall Disease Putative Effectors.</title>
        <authorList>
            <person name="Lopez D."/>
            <person name="Ribeiro S."/>
            <person name="Label P."/>
            <person name="Fumanal B."/>
            <person name="Venisse J.S."/>
            <person name="Kohler A."/>
            <person name="de Oliveira R.R."/>
            <person name="Labutti K."/>
            <person name="Lipzen A."/>
            <person name="Lail K."/>
            <person name="Bauer D."/>
            <person name="Ohm R.A."/>
            <person name="Barry K.W."/>
            <person name="Spatafora J."/>
            <person name="Grigoriev I.V."/>
            <person name="Martin F.M."/>
            <person name="Pujade-Renaud V."/>
        </authorList>
    </citation>
    <scope>NUCLEOTIDE SEQUENCE [LARGE SCALE GENOMIC DNA]</scope>
    <source>
        <strain evidence="2 3">Philippines</strain>
    </source>
</reference>
<feature type="region of interest" description="Disordered" evidence="1">
    <location>
        <begin position="74"/>
        <end position="162"/>
    </location>
</feature>